<dbReference type="Pfam" id="PF17830">
    <property type="entry name" value="STI1-HOP_DP"/>
    <property type="match status" value="2"/>
</dbReference>
<dbReference type="Proteomes" id="UP000006727">
    <property type="component" value="Chromosome 11"/>
</dbReference>
<keyword evidence="9" id="KW-0143">Chaperone</keyword>
<reference evidence="15" key="3">
    <citation type="submission" date="2020-12" db="UniProtKB">
        <authorList>
            <consortium name="EnsemblPlants"/>
        </authorList>
    </citation>
    <scope>IDENTIFICATION</scope>
</reference>
<keyword evidence="4" id="KW-0597">Phosphoprotein</keyword>
<feature type="repeat" description="TPR" evidence="11">
    <location>
        <begin position="2"/>
        <end position="35"/>
    </location>
</feature>
<dbReference type="Pfam" id="PF13181">
    <property type="entry name" value="TPR_8"/>
    <property type="match status" value="1"/>
</dbReference>
<dbReference type="InterPro" id="IPR019734">
    <property type="entry name" value="TPR_rpt"/>
</dbReference>
<dbReference type="SMART" id="SM00727">
    <property type="entry name" value="STI1"/>
    <property type="match status" value="2"/>
</dbReference>
<dbReference type="FunFam" id="1.25.40.10:FF:000010">
    <property type="entry name" value="Stress-induced phosphoprotein 1"/>
    <property type="match status" value="1"/>
</dbReference>
<evidence type="ECO:0000313" key="16">
    <source>
        <dbReference type="Proteomes" id="UP000006727"/>
    </source>
</evidence>
<dbReference type="Gramene" id="Pp3c11_20290V3.1">
    <property type="protein sequence ID" value="Pp3c11_20290V3.1"/>
    <property type="gene ID" value="Pp3c11_20290"/>
</dbReference>
<feature type="domain" description="STI1" evidence="13">
    <location>
        <begin position="151"/>
        <end position="190"/>
    </location>
</feature>
<organism evidence="14">
    <name type="scientific">Physcomitrium patens</name>
    <name type="common">Spreading-leaved earth moss</name>
    <name type="synonym">Physcomitrella patens</name>
    <dbReference type="NCBI Taxonomy" id="3218"/>
    <lineage>
        <taxon>Eukaryota</taxon>
        <taxon>Viridiplantae</taxon>
        <taxon>Streptophyta</taxon>
        <taxon>Embryophyta</taxon>
        <taxon>Bryophyta</taxon>
        <taxon>Bryophytina</taxon>
        <taxon>Bryopsida</taxon>
        <taxon>Funariidae</taxon>
        <taxon>Funariales</taxon>
        <taxon>Funariaceae</taxon>
        <taxon>Physcomitrium</taxon>
    </lineage>
</organism>
<protein>
    <recommendedName>
        <fullName evidence="13">STI1 domain-containing protein</fullName>
    </recommendedName>
</protein>
<comment type="subcellular location">
    <subcellularLocation>
        <location evidence="2">Cytoplasm</location>
    </subcellularLocation>
    <subcellularLocation>
        <location evidence="1">Nucleus</location>
    </subcellularLocation>
</comment>
<dbReference type="STRING" id="3218.A0A2K1JVG5"/>
<evidence type="ECO:0000313" key="15">
    <source>
        <dbReference type="EnsemblPlants" id="Pp3c11_20290V3.1"/>
    </source>
</evidence>
<dbReference type="InterPro" id="IPR006636">
    <property type="entry name" value="STI1_HS-bd"/>
</dbReference>
<feature type="region of interest" description="Disordered" evidence="12">
    <location>
        <begin position="101"/>
        <end position="136"/>
    </location>
</feature>
<keyword evidence="16" id="KW-1185">Reference proteome</keyword>
<evidence type="ECO:0000256" key="11">
    <source>
        <dbReference type="PROSITE-ProRule" id="PRU00339"/>
    </source>
</evidence>
<evidence type="ECO:0000256" key="10">
    <source>
        <dbReference type="ARBA" id="ARBA00023242"/>
    </source>
</evidence>
<keyword evidence="6 11" id="KW-0802">TPR repeat</keyword>
<dbReference type="OMA" id="LCEYKLG"/>
<evidence type="ECO:0000256" key="9">
    <source>
        <dbReference type="ARBA" id="ARBA00023186"/>
    </source>
</evidence>
<keyword evidence="3" id="KW-0963">Cytoplasm</keyword>
<keyword evidence="7" id="KW-0007">Acetylation</keyword>
<feature type="repeat" description="TPR" evidence="11">
    <location>
        <begin position="409"/>
        <end position="442"/>
    </location>
</feature>
<keyword evidence="8" id="KW-0346">Stress response</keyword>
<dbReference type="InterPro" id="IPR041243">
    <property type="entry name" value="STI1/HOP_DP"/>
</dbReference>
<dbReference type="FunFam" id="1.10.260.100:FF:000004">
    <property type="entry name" value="Putative stress-induced-phosphoprotein 1"/>
    <property type="match status" value="1"/>
</dbReference>
<dbReference type="InterPro" id="IPR011990">
    <property type="entry name" value="TPR-like_helical_dom_sf"/>
</dbReference>
<feature type="region of interest" description="Disordered" evidence="12">
    <location>
        <begin position="203"/>
        <end position="276"/>
    </location>
</feature>
<dbReference type="Pfam" id="PF13414">
    <property type="entry name" value="TPR_11"/>
    <property type="match status" value="1"/>
</dbReference>
<dbReference type="PROSITE" id="PS50005">
    <property type="entry name" value="TPR"/>
    <property type="match status" value="4"/>
</dbReference>
<dbReference type="PANTHER" id="PTHR22904">
    <property type="entry name" value="TPR REPEAT CONTAINING PROTEIN"/>
    <property type="match status" value="1"/>
</dbReference>
<dbReference type="Gramene" id="Pp3c11_20290V3.3">
    <property type="protein sequence ID" value="Pp3c11_20290V3.3"/>
    <property type="gene ID" value="Pp3c11_20290"/>
</dbReference>
<name>A0A2K1JVG5_PHYPA</name>
<dbReference type="RefSeq" id="XP_024388867.1">
    <property type="nucleotide sequence ID" value="XM_024533099.2"/>
</dbReference>
<gene>
    <name evidence="15" type="primary">LOC112288661</name>
    <name evidence="14" type="ORF">PHYPA_015288</name>
</gene>
<sequence length="598" mass="66702">MADEAKAKGNAAFSAGKFDEAIKHFGDAIALAPSNHVLYSNRSAAYASLHKYQDALRDAKKTVELKPEWPKGYSRLGAAYVGLRDYDEAIAAYKKGLQTDPNNDGLKSGLADAEAAKPRSWAPPAGDSPMGGGSPFGNMFGPDVWVKLQGDPRTRPYLQQPDFVAMINDAQKNPSNVSRYINDPRMMQVIGVLLGVNIQTAQPGAEFEGDDGHSEEATSPPEIRTEERPRSVPSTQPAPAASSEKVPEPEPEPVDVNDDEKELKNRKAQALQEKEAGNAEYKKKNFEAAVQHYTKALELYGEDISFITNRAAVYLEMGKYEECIADCELAVETGRSLHADYKLIAKALTRKGTTLVKMAKTSKDYEAAIEVFNKALTEHRNPDTLKKLNEAERVKKELEQREYYDPAIAEQEREKGNEYFKKDQYPEAVKHYTEAIKRNPSDAKAYSNRAACYTKLGALPEGLKDANKCIELDDTFVKGYSRKGAIQFFMKEYDKALETYQLGLKHNEGNQELMDGVRRCMDQINKMNRGDISADDLKEKQARSMQDPEIQGILSDPVMRQVLTDFQENPKAAQEHMKNPMVMGKIQKLVNAGIVQVR</sequence>
<dbReference type="FunFam" id="1.25.40.10:FF:000102">
    <property type="entry name" value="hsp70-Hsp90 organizing protein 3-like"/>
    <property type="match status" value="1"/>
</dbReference>
<evidence type="ECO:0000256" key="8">
    <source>
        <dbReference type="ARBA" id="ARBA00023016"/>
    </source>
</evidence>
<dbReference type="SMART" id="SM00028">
    <property type="entry name" value="TPR"/>
    <property type="match status" value="9"/>
</dbReference>
<evidence type="ECO:0000256" key="3">
    <source>
        <dbReference type="ARBA" id="ARBA00022490"/>
    </source>
</evidence>
<dbReference type="PANTHER" id="PTHR22904:SF533">
    <property type="entry name" value="HSP70-HSP90 ORGANIZING PROTEIN 3"/>
    <property type="match status" value="1"/>
</dbReference>
<evidence type="ECO:0000256" key="5">
    <source>
        <dbReference type="ARBA" id="ARBA00022737"/>
    </source>
</evidence>
<feature type="repeat" description="TPR" evidence="11">
    <location>
        <begin position="70"/>
        <end position="103"/>
    </location>
</feature>
<reference evidence="14 16" key="1">
    <citation type="journal article" date="2008" name="Science">
        <title>The Physcomitrella genome reveals evolutionary insights into the conquest of land by plants.</title>
        <authorList>
            <person name="Rensing S."/>
            <person name="Lang D."/>
            <person name="Zimmer A."/>
            <person name="Terry A."/>
            <person name="Salamov A."/>
            <person name="Shapiro H."/>
            <person name="Nishiyama T."/>
            <person name="Perroud P.-F."/>
            <person name="Lindquist E."/>
            <person name="Kamisugi Y."/>
            <person name="Tanahashi T."/>
            <person name="Sakakibara K."/>
            <person name="Fujita T."/>
            <person name="Oishi K."/>
            <person name="Shin-I T."/>
            <person name="Kuroki Y."/>
            <person name="Toyoda A."/>
            <person name="Suzuki Y."/>
            <person name="Hashimoto A."/>
            <person name="Yamaguchi K."/>
            <person name="Sugano A."/>
            <person name="Kohara Y."/>
            <person name="Fujiyama A."/>
            <person name="Anterola A."/>
            <person name="Aoki S."/>
            <person name="Ashton N."/>
            <person name="Barbazuk W.B."/>
            <person name="Barker E."/>
            <person name="Bennetzen J."/>
            <person name="Bezanilla M."/>
            <person name="Blankenship R."/>
            <person name="Cho S.H."/>
            <person name="Dutcher S."/>
            <person name="Estelle M."/>
            <person name="Fawcett J.A."/>
            <person name="Gundlach H."/>
            <person name="Hanada K."/>
            <person name="Heyl A."/>
            <person name="Hicks K.A."/>
            <person name="Hugh J."/>
            <person name="Lohr M."/>
            <person name="Mayer K."/>
            <person name="Melkozernov A."/>
            <person name="Murata T."/>
            <person name="Nelson D."/>
            <person name="Pils B."/>
            <person name="Prigge M."/>
            <person name="Reiss B."/>
            <person name="Renner T."/>
            <person name="Rombauts S."/>
            <person name="Rushton P."/>
            <person name="Sanderfoot A."/>
            <person name="Schween G."/>
            <person name="Shiu S.-H."/>
            <person name="Stueber K."/>
            <person name="Theodoulou F.L."/>
            <person name="Tu H."/>
            <person name="Van de Peer Y."/>
            <person name="Verrier P.J."/>
            <person name="Waters E."/>
            <person name="Wood A."/>
            <person name="Yang L."/>
            <person name="Cove D."/>
            <person name="Cuming A."/>
            <person name="Hasebe M."/>
            <person name="Lucas S."/>
            <person name="Mishler D.B."/>
            <person name="Reski R."/>
            <person name="Grigoriev I."/>
            <person name="Quatrano R.S."/>
            <person name="Boore J.L."/>
        </authorList>
    </citation>
    <scope>NUCLEOTIDE SEQUENCE [LARGE SCALE GENOMIC DNA]</scope>
    <source>
        <strain evidence="15 16">cv. Gransden 2004</strain>
    </source>
</reference>
<feature type="repeat" description="TPR" evidence="11">
    <location>
        <begin position="270"/>
        <end position="303"/>
    </location>
</feature>
<evidence type="ECO:0000256" key="6">
    <source>
        <dbReference type="ARBA" id="ARBA00022803"/>
    </source>
</evidence>
<evidence type="ECO:0000256" key="1">
    <source>
        <dbReference type="ARBA" id="ARBA00004123"/>
    </source>
</evidence>
<dbReference type="FunFam" id="1.10.260.100:FF:000002">
    <property type="entry name" value="Stress-induced-phosphoprotein 1 (Hsp70/Hsp90-organizing)"/>
    <property type="match status" value="1"/>
</dbReference>
<dbReference type="Pfam" id="PF13432">
    <property type="entry name" value="TPR_16"/>
    <property type="match status" value="1"/>
</dbReference>
<evidence type="ECO:0000256" key="4">
    <source>
        <dbReference type="ARBA" id="ARBA00022553"/>
    </source>
</evidence>
<dbReference type="EnsemblPlants" id="Pp3c11_20290V3.2">
    <property type="protein sequence ID" value="Pp3c11_20290V3.2"/>
    <property type="gene ID" value="Pp3c11_20290"/>
</dbReference>
<feature type="domain" description="STI1" evidence="13">
    <location>
        <begin position="547"/>
        <end position="586"/>
    </location>
</feature>
<dbReference type="GO" id="GO:0051879">
    <property type="term" value="F:Hsp90 protein binding"/>
    <property type="evidence" value="ECO:0000318"/>
    <property type="project" value="GO_Central"/>
</dbReference>
<dbReference type="EnsemblPlants" id="Pp3c11_20290V3.3">
    <property type="protein sequence ID" value="Pp3c11_20290V3.3"/>
    <property type="gene ID" value="Pp3c11_20290"/>
</dbReference>
<dbReference type="GeneID" id="112288661"/>
<dbReference type="Gramene" id="Pp3c11_20290V3.2">
    <property type="protein sequence ID" value="Pp3c11_20290V3.2"/>
    <property type="gene ID" value="Pp3c11_20290"/>
</dbReference>
<dbReference type="GO" id="GO:0005634">
    <property type="term" value="C:nucleus"/>
    <property type="evidence" value="ECO:0007669"/>
    <property type="project" value="UniProtKB-SubCell"/>
</dbReference>
<dbReference type="GO" id="GO:0005737">
    <property type="term" value="C:cytoplasm"/>
    <property type="evidence" value="ECO:0007669"/>
    <property type="project" value="UniProtKB-SubCell"/>
</dbReference>
<evidence type="ECO:0000313" key="14">
    <source>
        <dbReference type="EMBL" id="PNR45517.1"/>
    </source>
</evidence>
<dbReference type="PaxDb" id="3218-PP1S31_392V6.1"/>
<accession>A0A2K1JVG5</accession>
<dbReference type="AlphaFoldDB" id="A0A2K1JVG5"/>
<keyword evidence="10" id="KW-0539">Nucleus</keyword>
<dbReference type="PROSITE" id="PS50293">
    <property type="entry name" value="TPR_REGION"/>
    <property type="match status" value="1"/>
</dbReference>
<evidence type="ECO:0000256" key="2">
    <source>
        <dbReference type="ARBA" id="ARBA00004496"/>
    </source>
</evidence>
<keyword evidence="5" id="KW-0677">Repeat</keyword>
<evidence type="ECO:0000256" key="7">
    <source>
        <dbReference type="ARBA" id="ARBA00022990"/>
    </source>
</evidence>
<dbReference type="EnsemblPlants" id="Pp3c11_20290V3.1">
    <property type="protein sequence ID" value="Pp3c11_20290V3.1"/>
    <property type="gene ID" value="Pp3c11_20290"/>
</dbReference>
<feature type="compositionally biased region" description="Acidic residues" evidence="12">
    <location>
        <begin position="249"/>
        <end position="260"/>
    </location>
</feature>
<dbReference type="Gene3D" id="1.25.40.10">
    <property type="entry name" value="Tetratricopeptide repeat domain"/>
    <property type="match status" value="3"/>
</dbReference>
<reference evidence="14 16" key="2">
    <citation type="journal article" date="2018" name="Plant J.">
        <title>The Physcomitrella patens chromosome-scale assembly reveals moss genome structure and evolution.</title>
        <authorList>
            <person name="Lang D."/>
            <person name="Ullrich K.K."/>
            <person name="Murat F."/>
            <person name="Fuchs J."/>
            <person name="Jenkins J."/>
            <person name="Haas F.B."/>
            <person name="Piednoel M."/>
            <person name="Gundlach H."/>
            <person name="Van Bel M."/>
            <person name="Meyberg R."/>
            <person name="Vives C."/>
            <person name="Morata J."/>
            <person name="Symeonidi A."/>
            <person name="Hiss M."/>
            <person name="Muchero W."/>
            <person name="Kamisugi Y."/>
            <person name="Saleh O."/>
            <person name="Blanc G."/>
            <person name="Decker E.L."/>
            <person name="van Gessel N."/>
            <person name="Grimwood J."/>
            <person name="Hayes R.D."/>
            <person name="Graham S.W."/>
            <person name="Gunter L.E."/>
            <person name="McDaniel S.F."/>
            <person name="Hoernstein S.N.W."/>
            <person name="Larsson A."/>
            <person name="Li F.W."/>
            <person name="Perroud P.F."/>
            <person name="Phillips J."/>
            <person name="Ranjan P."/>
            <person name="Rokshar D.S."/>
            <person name="Rothfels C.J."/>
            <person name="Schneider L."/>
            <person name="Shu S."/>
            <person name="Stevenson D.W."/>
            <person name="Thummler F."/>
            <person name="Tillich M."/>
            <person name="Villarreal Aguilar J.C."/>
            <person name="Widiez T."/>
            <person name="Wong G.K."/>
            <person name="Wymore A."/>
            <person name="Zhang Y."/>
            <person name="Zimmer A.D."/>
            <person name="Quatrano R.S."/>
            <person name="Mayer K.F.X."/>
            <person name="Goodstein D."/>
            <person name="Casacuberta J.M."/>
            <person name="Vandepoele K."/>
            <person name="Reski R."/>
            <person name="Cuming A.C."/>
            <person name="Tuskan G.A."/>
            <person name="Maumus F."/>
            <person name="Salse J."/>
            <person name="Schmutz J."/>
            <person name="Rensing S.A."/>
        </authorList>
    </citation>
    <scope>NUCLEOTIDE SEQUENCE [LARGE SCALE GENOMIC DNA]</scope>
    <source>
        <strain evidence="15 16">cv. Gransden 2004</strain>
    </source>
</reference>
<dbReference type="Pfam" id="PF00515">
    <property type="entry name" value="TPR_1"/>
    <property type="match status" value="1"/>
</dbReference>
<evidence type="ECO:0000259" key="13">
    <source>
        <dbReference type="SMART" id="SM00727"/>
    </source>
</evidence>
<dbReference type="EMBL" id="ABEU02000011">
    <property type="protein sequence ID" value="PNR45517.1"/>
    <property type="molecule type" value="Genomic_DNA"/>
</dbReference>
<proteinExistence type="predicted"/>
<dbReference type="OrthoDB" id="2423701at2759"/>
<evidence type="ECO:0000256" key="12">
    <source>
        <dbReference type="SAM" id="MobiDB-lite"/>
    </source>
</evidence>
<dbReference type="FunFam" id="1.25.40.10:FF:000020">
    <property type="entry name" value="Stress-induced phosphoprotein 1"/>
    <property type="match status" value="1"/>
</dbReference>
<dbReference type="Gene3D" id="1.10.260.100">
    <property type="match status" value="2"/>
</dbReference>
<dbReference type="SUPFAM" id="SSF48452">
    <property type="entry name" value="TPR-like"/>
    <property type="match status" value="3"/>
</dbReference>